<comment type="similarity">
    <text evidence="2">Belongs to the SusD family.</text>
</comment>
<keyword evidence="4" id="KW-0472">Membrane</keyword>
<dbReference type="InterPro" id="IPR033985">
    <property type="entry name" value="SusD-like_N"/>
</dbReference>
<protein>
    <submittedName>
        <fullName evidence="8">RagB/SusD family nutrient uptake outer membrane protein</fullName>
    </submittedName>
</protein>
<dbReference type="InterPro" id="IPR011990">
    <property type="entry name" value="TPR-like_helical_dom_sf"/>
</dbReference>
<evidence type="ECO:0000256" key="3">
    <source>
        <dbReference type="ARBA" id="ARBA00022729"/>
    </source>
</evidence>
<dbReference type="InterPro" id="IPR012944">
    <property type="entry name" value="SusD_RagB_dom"/>
</dbReference>
<dbReference type="Pfam" id="PF07980">
    <property type="entry name" value="SusD_RagB"/>
    <property type="match status" value="1"/>
</dbReference>
<dbReference type="Pfam" id="PF14322">
    <property type="entry name" value="SusD-like_3"/>
    <property type="match status" value="1"/>
</dbReference>
<evidence type="ECO:0000259" key="6">
    <source>
        <dbReference type="Pfam" id="PF07980"/>
    </source>
</evidence>
<evidence type="ECO:0000256" key="1">
    <source>
        <dbReference type="ARBA" id="ARBA00004442"/>
    </source>
</evidence>
<comment type="subcellular location">
    <subcellularLocation>
        <location evidence="1">Cell outer membrane</location>
    </subcellularLocation>
</comment>
<dbReference type="AlphaFoldDB" id="A0A5Q0Q4U3"/>
<dbReference type="PROSITE" id="PS51257">
    <property type="entry name" value="PROKAR_LIPOPROTEIN"/>
    <property type="match status" value="1"/>
</dbReference>
<proteinExistence type="inferred from homology"/>
<accession>A0A5Q0Q4U3</accession>
<organism evidence="8 9">
    <name type="scientific">Sphingobacterium zhuxiongii</name>
    <dbReference type="NCBI Taxonomy" id="2662364"/>
    <lineage>
        <taxon>Bacteria</taxon>
        <taxon>Pseudomonadati</taxon>
        <taxon>Bacteroidota</taxon>
        <taxon>Sphingobacteriia</taxon>
        <taxon>Sphingobacteriales</taxon>
        <taxon>Sphingobacteriaceae</taxon>
        <taxon>Sphingobacterium</taxon>
    </lineage>
</organism>
<gene>
    <name evidence="8" type="ORF">GFH32_01335</name>
</gene>
<name>A0A5Q0Q4U3_9SPHI</name>
<reference evidence="8 9" key="1">
    <citation type="submission" date="2019-10" db="EMBL/GenBank/DDBJ databases">
        <authorList>
            <person name="Dong K."/>
        </authorList>
    </citation>
    <scope>NUCLEOTIDE SEQUENCE [LARGE SCALE GENOMIC DNA]</scope>
    <source>
        <strain evidence="9">dk4302</strain>
    </source>
</reference>
<keyword evidence="3" id="KW-0732">Signal</keyword>
<dbReference type="GO" id="GO:0009279">
    <property type="term" value="C:cell outer membrane"/>
    <property type="evidence" value="ECO:0007669"/>
    <property type="project" value="UniProtKB-SubCell"/>
</dbReference>
<evidence type="ECO:0000259" key="7">
    <source>
        <dbReference type="Pfam" id="PF14322"/>
    </source>
</evidence>
<dbReference type="Proteomes" id="UP000326921">
    <property type="component" value="Chromosome"/>
</dbReference>
<feature type="domain" description="SusD-like N-terminal" evidence="7">
    <location>
        <begin position="84"/>
        <end position="244"/>
    </location>
</feature>
<dbReference type="EMBL" id="CP045652">
    <property type="protein sequence ID" value="QGA25047.1"/>
    <property type="molecule type" value="Genomic_DNA"/>
</dbReference>
<evidence type="ECO:0000313" key="9">
    <source>
        <dbReference type="Proteomes" id="UP000326921"/>
    </source>
</evidence>
<dbReference type="Gene3D" id="1.25.40.390">
    <property type="match status" value="1"/>
</dbReference>
<keyword evidence="9" id="KW-1185">Reference proteome</keyword>
<evidence type="ECO:0000256" key="4">
    <source>
        <dbReference type="ARBA" id="ARBA00023136"/>
    </source>
</evidence>
<evidence type="ECO:0000313" key="8">
    <source>
        <dbReference type="EMBL" id="QGA25047.1"/>
    </source>
</evidence>
<dbReference type="RefSeq" id="WP_153509368.1">
    <property type="nucleotide sequence ID" value="NZ_CP045652.1"/>
</dbReference>
<sequence length="489" mass="55287">MKKLNILFIAVLTLVTGCKKFLDVEPKGKAIPTHFDHYNGLLNNPYLGGFQHLKFTSTSNAETGEIGYSFSILGDVSAPFYMSDDLQANPSSFNNFTLVEQKYYRWDDELYLPEDNSPDWGGLYSLNYAYNLVIAGTMNSEGGTAQQKEAVVAEARAVRAYLHFWVAQMFAVPYNEATAANDLGIPMVVTPSTEEKNFTRPSNKVLYDFIIAELQAAIPKLSETTINRNRLSRLGAQYMLGQVYFQMKKYDLALKEFTTTQALLSKSQVPMNLYDYNTKVASWYVPFMSYMGLVNHPHPSVSEENIYVKQTAVPLMSAMSTKMILTPAVYSLFGDKDERKKIYASRGIFSSEQLPGVQRAGPGTVNMAPSIPNLLLMKAECEARSGNLTAAQSDLFQLRKNRMPESDAKQTFTEKEPLVKAILDERLREFAATGLRWLDMRRLYDDQTYNNVNTKRVLDGKTYTLRKERLTLRIPANILGYNPNMQNNL</sequence>
<keyword evidence="5" id="KW-0998">Cell outer membrane</keyword>
<dbReference type="KEGG" id="sphe:GFH32_01335"/>
<evidence type="ECO:0000256" key="5">
    <source>
        <dbReference type="ARBA" id="ARBA00023237"/>
    </source>
</evidence>
<dbReference type="SUPFAM" id="SSF48452">
    <property type="entry name" value="TPR-like"/>
    <property type="match status" value="1"/>
</dbReference>
<feature type="domain" description="RagB/SusD" evidence="6">
    <location>
        <begin position="374"/>
        <end position="485"/>
    </location>
</feature>
<evidence type="ECO:0000256" key="2">
    <source>
        <dbReference type="ARBA" id="ARBA00006275"/>
    </source>
</evidence>